<sequence>MLKHLSITALAGLALAQEPSLSAALNATQDLSMLKGLVPPTILQFLDSARNITILAPSNAAFAKVSQQTLASLTADPGLLVALLQYHVLNGSYPASAIPSTGAFVPTLLTNTTYTNVTGGQVVHATSRDNKVMFFSGNNMNSTVTTANVNFTGGVIHIIDNFLTIPEAPSNVLTSANLTSLRGALVGANLVETANTTPDLTIFAPTNQAFQDIGSVLANASIADITKILSYHVVAGPVGYSTKLRNGTSLTTLNGANVTVFVDNDGIYVNNAQVVFADVLVSNGVVHVISEVLNPNNASAPEGEPAFGGATPASNAPFTSGQPQPSSPIGGGPGGAAGSSPSPSGGPQATRNAAAAKPTGAVGLGALLGGAAAMYFL</sequence>
<dbReference type="STRING" id="671987.R0JZ76"/>
<dbReference type="RefSeq" id="XP_008029788.1">
    <property type="nucleotide sequence ID" value="XM_008031597.1"/>
</dbReference>
<evidence type="ECO:0000256" key="1">
    <source>
        <dbReference type="SAM" id="MobiDB-lite"/>
    </source>
</evidence>
<proteinExistence type="predicted"/>
<keyword evidence="5" id="KW-1185">Reference proteome</keyword>
<dbReference type="SUPFAM" id="SSF82153">
    <property type="entry name" value="FAS1 domain"/>
    <property type="match status" value="2"/>
</dbReference>
<dbReference type="PANTHER" id="PTHR10900:SF77">
    <property type="entry name" value="FI19380P1"/>
    <property type="match status" value="1"/>
</dbReference>
<dbReference type="SMART" id="SM00554">
    <property type="entry name" value="FAS1"/>
    <property type="match status" value="2"/>
</dbReference>
<feature type="chain" id="PRO_5004344131" description="FAS1 domain-containing protein" evidence="2">
    <location>
        <begin position="17"/>
        <end position="377"/>
    </location>
</feature>
<name>R0JZ76_EXST2</name>
<dbReference type="Pfam" id="PF02469">
    <property type="entry name" value="Fasciclin"/>
    <property type="match status" value="2"/>
</dbReference>
<gene>
    <name evidence="4" type="ORF">SETTUDRAFT_95955</name>
</gene>
<dbReference type="Proteomes" id="UP000016935">
    <property type="component" value="Unassembled WGS sequence"/>
</dbReference>
<dbReference type="Gene3D" id="2.30.180.10">
    <property type="entry name" value="FAS1 domain"/>
    <property type="match status" value="2"/>
</dbReference>
<dbReference type="InterPro" id="IPR050904">
    <property type="entry name" value="Adhesion/Biosynth-related"/>
</dbReference>
<feature type="region of interest" description="Disordered" evidence="1">
    <location>
        <begin position="300"/>
        <end position="356"/>
    </location>
</feature>
<dbReference type="InterPro" id="IPR036378">
    <property type="entry name" value="FAS1_dom_sf"/>
</dbReference>
<organism evidence="4 5">
    <name type="scientific">Exserohilum turcicum (strain 28A)</name>
    <name type="common">Northern leaf blight fungus</name>
    <name type="synonym">Setosphaeria turcica</name>
    <dbReference type="NCBI Taxonomy" id="671987"/>
    <lineage>
        <taxon>Eukaryota</taxon>
        <taxon>Fungi</taxon>
        <taxon>Dikarya</taxon>
        <taxon>Ascomycota</taxon>
        <taxon>Pezizomycotina</taxon>
        <taxon>Dothideomycetes</taxon>
        <taxon>Pleosporomycetidae</taxon>
        <taxon>Pleosporales</taxon>
        <taxon>Pleosporineae</taxon>
        <taxon>Pleosporaceae</taxon>
        <taxon>Exserohilum</taxon>
    </lineage>
</organism>
<reference evidence="4 5" key="1">
    <citation type="journal article" date="2012" name="PLoS Pathog.">
        <title>Diverse lifestyles and strategies of plant pathogenesis encoded in the genomes of eighteen Dothideomycetes fungi.</title>
        <authorList>
            <person name="Ohm R.A."/>
            <person name="Feau N."/>
            <person name="Henrissat B."/>
            <person name="Schoch C.L."/>
            <person name="Horwitz B.A."/>
            <person name="Barry K.W."/>
            <person name="Condon B.J."/>
            <person name="Copeland A.C."/>
            <person name="Dhillon B."/>
            <person name="Glaser F."/>
            <person name="Hesse C.N."/>
            <person name="Kosti I."/>
            <person name="LaButti K."/>
            <person name="Lindquist E.A."/>
            <person name="Lucas S."/>
            <person name="Salamov A.A."/>
            <person name="Bradshaw R.E."/>
            <person name="Ciuffetti L."/>
            <person name="Hamelin R.C."/>
            <person name="Kema G.H.J."/>
            <person name="Lawrence C."/>
            <person name="Scott J.A."/>
            <person name="Spatafora J.W."/>
            <person name="Turgeon B.G."/>
            <person name="de Wit P.J.G.M."/>
            <person name="Zhong S."/>
            <person name="Goodwin S.B."/>
            <person name="Grigoriev I.V."/>
        </authorList>
    </citation>
    <scope>NUCLEOTIDE SEQUENCE [LARGE SCALE GENOMIC DNA]</scope>
    <source>
        <strain evidence="5">28A</strain>
    </source>
</reference>
<evidence type="ECO:0000259" key="3">
    <source>
        <dbReference type="PROSITE" id="PS50213"/>
    </source>
</evidence>
<dbReference type="PANTHER" id="PTHR10900">
    <property type="entry name" value="PERIOSTIN-RELATED"/>
    <property type="match status" value="1"/>
</dbReference>
<dbReference type="InterPro" id="IPR000782">
    <property type="entry name" value="FAS1_domain"/>
</dbReference>
<dbReference type="GeneID" id="19406197"/>
<feature type="signal peptide" evidence="2">
    <location>
        <begin position="1"/>
        <end position="16"/>
    </location>
</feature>
<protein>
    <recommendedName>
        <fullName evidence="3">FAS1 domain-containing protein</fullName>
    </recommendedName>
</protein>
<evidence type="ECO:0000313" key="4">
    <source>
        <dbReference type="EMBL" id="EOA82769.1"/>
    </source>
</evidence>
<dbReference type="PROSITE" id="PS50213">
    <property type="entry name" value="FAS1"/>
    <property type="match status" value="2"/>
</dbReference>
<keyword evidence="2" id="KW-0732">Signal</keyword>
<feature type="compositionally biased region" description="Low complexity" evidence="1">
    <location>
        <begin position="338"/>
        <end position="349"/>
    </location>
</feature>
<dbReference type="OrthoDB" id="286301at2759"/>
<evidence type="ECO:0000313" key="5">
    <source>
        <dbReference type="Proteomes" id="UP000016935"/>
    </source>
</evidence>
<feature type="domain" description="FAS1" evidence="3">
    <location>
        <begin position="165"/>
        <end position="293"/>
    </location>
</feature>
<dbReference type="FunFam" id="2.30.180.10:FF:000032">
    <property type="entry name" value="Fasciclin domain-containing protein, putative"/>
    <property type="match status" value="1"/>
</dbReference>
<reference evidence="4 5" key="2">
    <citation type="journal article" date="2013" name="PLoS Genet.">
        <title>Comparative genome structure, secondary metabolite, and effector coding capacity across Cochliobolus pathogens.</title>
        <authorList>
            <person name="Condon B.J."/>
            <person name="Leng Y."/>
            <person name="Wu D."/>
            <person name="Bushley K.E."/>
            <person name="Ohm R.A."/>
            <person name="Otillar R."/>
            <person name="Martin J."/>
            <person name="Schackwitz W."/>
            <person name="Grimwood J."/>
            <person name="MohdZainudin N."/>
            <person name="Xue C."/>
            <person name="Wang R."/>
            <person name="Manning V.A."/>
            <person name="Dhillon B."/>
            <person name="Tu Z.J."/>
            <person name="Steffenson B.J."/>
            <person name="Salamov A."/>
            <person name="Sun H."/>
            <person name="Lowry S."/>
            <person name="LaButti K."/>
            <person name="Han J."/>
            <person name="Copeland A."/>
            <person name="Lindquist E."/>
            <person name="Barry K."/>
            <person name="Schmutz J."/>
            <person name="Baker S.E."/>
            <person name="Ciuffetti L.M."/>
            <person name="Grigoriev I.V."/>
            <person name="Zhong S."/>
            <person name="Turgeon B.G."/>
        </authorList>
    </citation>
    <scope>NUCLEOTIDE SEQUENCE [LARGE SCALE GENOMIC DNA]</scope>
    <source>
        <strain evidence="5">28A</strain>
    </source>
</reference>
<dbReference type="GO" id="GO:0000329">
    <property type="term" value="C:fungal-type vacuole membrane"/>
    <property type="evidence" value="ECO:0007669"/>
    <property type="project" value="TreeGrafter"/>
</dbReference>
<accession>R0JZ76</accession>
<dbReference type="AlphaFoldDB" id="R0JZ76"/>
<dbReference type="EMBL" id="KB908844">
    <property type="protein sequence ID" value="EOA82769.1"/>
    <property type="molecule type" value="Genomic_DNA"/>
</dbReference>
<dbReference type="eggNOG" id="KOG1437">
    <property type="taxonomic scope" value="Eukaryota"/>
</dbReference>
<feature type="domain" description="FAS1" evidence="3">
    <location>
        <begin position="18"/>
        <end position="163"/>
    </location>
</feature>
<dbReference type="GO" id="GO:0016236">
    <property type="term" value="P:macroautophagy"/>
    <property type="evidence" value="ECO:0007669"/>
    <property type="project" value="TreeGrafter"/>
</dbReference>
<dbReference type="HOGENOM" id="CLU_031281_2_3_1"/>
<evidence type="ECO:0000256" key="2">
    <source>
        <dbReference type="SAM" id="SignalP"/>
    </source>
</evidence>